<proteinExistence type="inferred from homology"/>
<dbReference type="Proteomes" id="UP000614610">
    <property type="component" value="Unassembled WGS sequence"/>
</dbReference>
<keyword evidence="1 4" id="KW-0719">Serine esterase</keyword>
<evidence type="ECO:0000256" key="5">
    <source>
        <dbReference type="SAM" id="MobiDB-lite"/>
    </source>
</evidence>
<comment type="similarity">
    <text evidence="4">Belongs to the carbohydrate esterase 1 (CE1) family.</text>
</comment>
<dbReference type="EC" id="3.1.1.-" evidence="4"/>
<evidence type="ECO:0000259" key="6">
    <source>
        <dbReference type="PROSITE" id="PS51164"/>
    </source>
</evidence>
<dbReference type="GO" id="GO:0005576">
    <property type="term" value="C:extracellular region"/>
    <property type="evidence" value="ECO:0007669"/>
    <property type="project" value="UniProtKB-SubCell"/>
</dbReference>
<dbReference type="EMBL" id="WIWT01000003">
    <property type="protein sequence ID" value="KAF3222372.1"/>
    <property type="molecule type" value="Genomic_DNA"/>
</dbReference>
<dbReference type="Gene3D" id="3.40.50.1820">
    <property type="entry name" value="alpha/beta hydrolase"/>
    <property type="match status" value="1"/>
</dbReference>
<dbReference type="PANTHER" id="PTHR43037">
    <property type="entry name" value="UNNAMED PRODUCT-RELATED"/>
    <property type="match status" value="1"/>
</dbReference>
<dbReference type="GO" id="GO:0052689">
    <property type="term" value="F:carboxylic ester hydrolase activity"/>
    <property type="evidence" value="ECO:0007669"/>
    <property type="project" value="UniProtKB-KW"/>
</dbReference>
<keyword evidence="4" id="KW-0624">Polysaccharide degradation</keyword>
<reference evidence="7" key="1">
    <citation type="submission" date="2019-06" db="EMBL/GenBank/DDBJ databases">
        <authorList>
            <person name="Palmer J.M."/>
        </authorList>
    </citation>
    <scope>NUCLEOTIDE SEQUENCE</scope>
    <source>
        <strain evidence="7">TWF679</strain>
    </source>
</reference>
<comment type="function">
    <text evidence="4">Esterase involved in the hydrolysis of xylan, a major structural heterogeneous polysaccharide found in plant biomass representing the second most abundant polysaccharide in the biosphere, after cellulose.</text>
</comment>
<feature type="domain" description="CBM1" evidence="6">
    <location>
        <begin position="301"/>
        <end position="337"/>
    </location>
</feature>
<dbReference type="SUPFAM" id="SSF53474">
    <property type="entry name" value="alpha/beta-Hydrolases"/>
    <property type="match status" value="2"/>
</dbReference>
<evidence type="ECO:0000256" key="1">
    <source>
        <dbReference type="ARBA" id="ARBA00022487"/>
    </source>
</evidence>
<dbReference type="InterPro" id="IPR029058">
    <property type="entry name" value="AB_hydrolase_fold"/>
</dbReference>
<keyword evidence="4" id="KW-0119">Carbohydrate metabolism</keyword>
<evidence type="ECO:0000256" key="4">
    <source>
        <dbReference type="RuleBase" id="RU367147"/>
    </source>
</evidence>
<comment type="caution">
    <text evidence="7">The sequence shown here is derived from an EMBL/GenBank/DDBJ whole genome shotgun (WGS) entry which is preliminary data.</text>
</comment>
<feature type="compositionally biased region" description="Low complexity" evidence="5">
    <location>
        <begin position="270"/>
        <end position="295"/>
    </location>
</feature>
<name>A0A8H8VLH7_ORBOL</name>
<dbReference type="NCBIfam" id="TIGR01840">
    <property type="entry name" value="esterase_phb"/>
    <property type="match status" value="1"/>
</dbReference>
<evidence type="ECO:0000313" key="7">
    <source>
        <dbReference type="EMBL" id="KAF3222372.1"/>
    </source>
</evidence>
<dbReference type="InterPro" id="IPR050955">
    <property type="entry name" value="Plant_Biomass_Hydrol_Est"/>
</dbReference>
<evidence type="ECO:0000256" key="3">
    <source>
        <dbReference type="ARBA" id="ARBA00022801"/>
    </source>
</evidence>
<keyword evidence="4" id="KW-0964">Secreted</keyword>
<comment type="subcellular location">
    <subcellularLocation>
        <location evidence="4">Secreted</location>
    </subcellularLocation>
</comment>
<dbReference type="SMART" id="SM00236">
    <property type="entry name" value="fCBD"/>
    <property type="match status" value="1"/>
</dbReference>
<dbReference type="PROSITE" id="PS00562">
    <property type="entry name" value="CBM1_1"/>
    <property type="match status" value="1"/>
</dbReference>
<sequence>MSIYVPDRLASKPPVIVALHGCGGTGQQMYSSSRFQTYADQYGFIVIYPSSNTKQGMACWDNHTPQSLTHNGGSDTQGIVQQVQYTLNKYNGDPNRVYAIGFSSGAMMTNNLAATYPDVFEAGAAFAGVPAACFAGSGSSAPGASNMTCANGQVIKSAQDWGNYARNAYSGYTGRRTRMQIWHGSADNLVLPALFQEELKQWSNVHGVSLTSTNSNNPENGYTQYLYGDGKKVVGYMAAGAGHGGVPYHESMVLDFFGALTTPATSTITTTRTTTATTTMSPTTTPRTTPATTTPPVNPGGSQSKWGQCGGVGWTGFTACSAPAACSTLNPYYAQCL</sequence>
<organism evidence="7 8">
    <name type="scientific">Orbilia oligospora</name>
    <name type="common">Nematode-trapping fungus</name>
    <name type="synonym">Arthrobotrys oligospora</name>
    <dbReference type="NCBI Taxonomy" id="2813651"/>
    <lineage>
        <taxon>Eukaryota</taxon>
        <taxon>Fungi</taxon>
        <taxon>Dikarya</taxon>
        <taxon>Ascomycota</taxon>
        <taxon>Pezizomycotina</taxon>
        <taxon>Orbiliomycetes</taxon>
        <taxon>Orbiliales</taxon>
        <taxon>Orbiliaceae</taxon>
        <taxon>Orbilia</taxon>
    </lineage>
</organism>
<dbReference type="Pfam" id="PF10503">
    <property type="entry name" value="Esterase_PHB"/>
    <property type="match status" value="1"/>
</dbReference>
<evidence type="ECO:0000256" key="2">
    <source>
        <dbReference type="ARBA" id="ARBA00022729"/>
    </source>
</evidence>
<gene>
    <name evidence="7" type="ORF">TWF679_005850</name>
</gene>
<protein>
    <recommendedName>
        <fullName evidence="4">Carboxylic ester hydrolase</fullName>
        <ecNumber evidence="4">3.1.1.-</ecNumber>
    </recommendedName>
</protein>
<feature type="region of interest" description="Disordered" evidence="5">
    <location>
        <begin position="270"/>
        <end position="304"/>
    </location>
</feature>
<dbReference type="OrthoDB" id="2425929at2759"/>
<dbReference type="AlphaFoldDB" id="A0A8H8VLH7"/>
<keyword evidence="3 4" id="KW-0378">Hydrolase</keyword>
<dbReference type="PROSITE" id="PS51164">
    <property type="entry name" value="CBM1_2"/>
    <property type="match status" value="1"/>
</dbReference>
<dbReference type="InterPro" id="IPR010126">
    <property type="entry name" value="Esterase_phb"/>
</dbReference>
<accession>A0A8H8VLH7</accession>
<keyword evidence="2" id="KW-0732">Signal</keyword>
<dbReference type="PANTHER" id="PTHR43037:SF5">
    <property type="entry name" value="FERULOYL ESTERASE"/>
    <property type="match status" value="1"/>
</dbReference>
<dbReference type="InterPro" id="IPR000254">
    <property type="entry name" value="CBD"/>
</dbReference>
<dbReference type="GO" id="GO:0030248">
    <property type="term" value="F:cellulose binding"/>
    <property type="evidence" value="ECO:0007669"/>
    <property type="project" value="InterPro"/>
</dbReference>
<evidence type="ECO:0000313" key="8">
    <source>
        <dbReference type="Proteomes" id="UP000614610"/>
    </source>
</evidence>
<dbReference type="Pfam" id="PF00734">
    <property type="entry name" value="CBM_1"/>
    <property type="match status" value="1"/>
</dbReference>
<dbReference type="GO" id="GO:0045493">
    <property type="term" value="P:xylan catabolic process"/>
    <property type="evidence" value="ECO:0007669"/>
    <property type="project" value="UniProtKB-UniRule"/>
</dbReference>